<dbReference type="Proteomes" id="UP001216390">
    <property type="component" value="Chromosome"/>
</dbReference>
<reference evidence="1" key="1">
    <citation type="submission" date="2023-01" db="EMBL/GenBank/DDBJ databases">
        <title>The diversity of Class Acidimicrobiia in South China Sea sediment environments and the proposal of Iamia marina sp. nov., a novel species of the genus Iamia.</title>
        <authorList>
            <person name="He Y."/>
            <person name="Tian X."/>
        </authorList>
    </citation>
    <scope>NUCLEOTIDE SEQUENCE</scope>
    <source>
        <strain evidence="1">DSM 19957</strain>
    </source>
</reference>
<name>A0AAE9Y315_9ACTN</name>
<gene>
    <name evidence="1" type="ORF">PO878_12800</name>
</gene>
<dbReference type="RefSeq" id="WP_272734900.1">
    <property type="nucleotide sequence ID" value="NZ_CP116942.1"/>
</dbReference>
<organism evidence="1 2">
    <name type="scientific">Iamia majanohamensis</name>
    <dbReference type="NCBI Taxonomy" id="467976"/>
    <lineage>
        <taxon>Bacteria</taxon>
        <taxon>Bacillati</taxon>
        <taxon>Actinomycetota</taxon>
        <taxon>Acidimicrobiia</taxon>
        <taxon>Acidimicrobiales</taxon>
        <taxon>Iamiaceae</taxon>
        <taxon>Iamia</taxon>
    </lineage>
</organism>
<dbReference type="EMBL" id="CP116942">
    <property type="protein sequence ID" value="WCO65375.1"/>
    <property type="molecule type" value="Genomic_DNA"/>
</dbReference>
<proteinExistence type="predicted"/>
<evidence type="ECO:0000313" key="1">
    <source>
        <dbReference type="EMBL" id="WCO65375.1"/>
    </source>
</evidence>
<sequence length="124" mass="13531">MGLWDMHQQMSLRHLRAGQASAESAQRGRHEAMRDDVEALEDRMERLLLLTDALWDLASERLGLTDEDLAARVAALDEASGAPDGRRHRALRRCGACDAAVPHGRPSCVFCGADAPGVGPFDRV</sequence>
<dbReference type="KEGG" id="ima:PO878_12800"/>
<protein>
    <submittedName>
        <fullName evidence="1">Uncharacterized protein</fullName>
    </submittedName>
</protein>
<keyword evidence="2" id="KW-1185">Reference proteome</keyword>
<accession>A0AAE9Y315</accession>
<dbReference type="AlphaFoldDB" id="A0AAE9Y315"/>
<evidence type="ECO:0000313" key="2">
    <source>
        <dbReference type="Proteomes" id="UP001216390"/>
    </source>
</evidence>